<dbReference type="SUPFAM" id="SSF143011">
    <property type="entry name" value="RelE-like"/>
    <property type="match status" value="1"/>
</dbReference>
<accession>A0A2U0SFR8</accession>
<dbReference type="PANTHER" id="PTHR40266:SF2">
    <property type="entry name" value="TOXIN HIGB-1"/>
    <property type="match status" value="1"/>
</dbReference>
<dbReference type="EMBL" id="QENQ01000001">
    <property type="protein sequence ID" value="PVX30190.1"/>
    <property type="molecule type" value="Genomic_DNA"/>
</dbReference>
<dbReference type="AlphaFoldDB" id="A0A2U0SFR8"/>
<comment type="caution">
    <text evidence="1">The sequence shown here is derived from an EMBL/GenBank/DDBJ whole genome shotgun (WGS) entry which is preliminary data.</text>
</comment>
<sequence length="95" mass="11229">MIRCFQDAETQLVFSGERSRKLPSDIQQTARRKLRILNRVMSPLELRVPPGNRLEELKGDRKGTYSIRINDQWRITFRWVDGGADDVRIEDYHRG</sequence>
<keyword evidence="2" id="KW-1185">Reference proteome</keyword>
<dbReference type="Pfam" id="PF05015">
    <property type="entry name" value="HigB-like_toxin"/>
    <property type="match status" value="1"/>
</dbReference>
<gene>
    <name evidence="1" type="ORF">DD559_13320</name>
</gene>
<dbReference type="InterPro" id="IPR035093">
    <property type="entry name" value="RelE/ParE_toxin_dom_sf"/>
</dbReference>
<dbReference type="PANTHER" id="PTHR40266">
    <property type="entry name" value="TOXIN HIGB-1"/>
    <property type="match status" value="1"/>
</dbReference>
<evidence type="ECO:0000313" key="2">
    <source>
        <dbReference type="Proteomes" id="UP000245890"/>
    </source>
</evidence>
<dbReference type="Proteomes" id="UP000245890">
    <property type="component" value="Unassembled WGS sequence"/>
</dbReference>
<protein>
    <submittedName>
        <fullName evidence="1">Plasmid maintenance system killer</fullName>
    </submittedName>
</protein>
<dbReference type="OrthoDB" id="9801102at2"/>
<evidence type="ECO:0000313" key="1">
    <source>
        <dbReference type="EMBL" id="PVX30190.1"/>
    </source>
</evidence>
<proteinExistence type="predicted"/>
<dbReference type="Gene3D" id="3.30.2310.20">
    <property type="entry name" value="RelE-like"/>
    <property type="match status" value="1"/>
</dbReference>
<dbReference type="RefSeq" id="WP_116469603.1">
    <property type="nucleotide sequence ID" value="NZ_QENQ01000001.1"/>
</dbReference>
<dbReference type="InterPro" id="IPR007711">
    <property type="entry name" value="HigB-1"/>
</dbReference>
<reference evidence="1 2" key="1">
    <citation type="submission" date="2018-05" db="EMBL/GenBank/DDBJ databases">
        <title>Description of Sphingomonas pokkalii sp nov, isolated from the rhizosphere of saline tolerant pokkali rice and its draft genome analysis.</title>
        <authorList>
            <person name="Menon R."/>
            <person name="Kumari S."/>
            <person name="Rameshkumar N."/>
        </authorList>
    </citation>
    <scope>NUCLEOTIDE SEQUENCE [LARGE SCALE GENOMIC DNA]</scope>
    <source>
        <strain evidence="1 2">L3B27</strain>
    </source>
</reference>
<name>A0A2U0SFR8_9SPHN</name>
<organism evidence="1 2">
    <name type="scientific">Sphingomonas pokkalii</name>
    <dbReference type="NCBI Taxonomy" id="2175090"/>
    <lineage>
        <taxon>Bacteria</taxon>
        <taxon>Pseudomonadati</taxon>
        <taxon>Pseudomonadota</taxon>
        <taxon>Alphaproteobacteria</taxon>
        <taxon>Sphingomonadales</taxon>
        <taxon>Sphingomonadaceae</taxon>
        <taxon>Sphingomonas</taxon>
    </lineage>
</organism>